<feature type="transmembrane region" description="Helical" evidence="1">
    <location>
        <begin position="129"/>
        <end position="151"/>
    </location>
</feature>
<dbReference type="Proteomes" id="UP001219355">
    <property type="component" value="Chromosome 3"/>
</dbReference>
<sequence>MARKVETVRNCSMGTPITPDSAGLGLEYLNSQFNPIRIPERLIRKAGQALEVEHTSANIAENEGRLRAPTTIWWADEGVMLKKTVLDEGGHKLLKTAHGGTKVPGQDLMFDGRFCSHGITCCADFDSVFVPRLVLMSHTIYVMNLTLIIVLQN</sequence>
<evidence type="ECO:0000313" key="3">
    <source>
        <dbReference type="Proteomes" id="UP001219355"/>
    </source>
</evidence>
<name>A0AAF0DJL6_9EURO</name>
<evidence type="ECO:0000256" key="1">
    <source>
        <dbReference type="SAM" id="Phobius"/>
    </source>
</evidence>
<organism evidence="2 3">
    <name type="scientific">Emydomyces testavorans</name>
    <dbReference type="NCBI Taxonomy" id="2070801"/>
    <lineage>
        <taxon>Eukaryota</taxon>
        <taxon>Fungi</taxon>
        <taxon>Dikarya</taxon>
        <taxon>Ascomycota</taxon>
        <taxon>Pezizomycotina</taxon>
        <taxon>Eurotiomycetes</taxon>
        <taxon>Eurotiomycetidae</taxon>
        <taxon>Onygenales</taxon>
        <taxon>Nannizziopsiaceae</taxon>
        <taxon>Emydomyces</taxon>
    </lineage>
</organism>
<dbReference type="AlphaFoldDB" id="A0AAF0DJL6"/>
<keyword evidence="1" id="KW-0472">Membrane</keyword>
<protein>
    <submittedName>
        <fullName evidence="2">Uncharacterized protein</fullName>
    </submittedName>
</protein>
<evidence type="ECO:0000313" key="2">
    <source>
        <dbReference type="EMBL" id="WEW59494.1"/>
    </source>
</evidence>
<keyword evidence="1" id="KW-0812">Transmembrane</keyword>
<accession>A0AAF0DJL6</accession>
<keyword evidence="1" id="KW-1133">Transmembrane helix</keyword>
<gene>
    <name evidence="2" type="ORF">PRK78_004968</name>
</gene>
<keyword evidence="3" id="KW-1185">Reference proteome</keyword>
<reference evidence="2" key="1">
    <citation type="submission" date="2023-03" db="EMBL/GenBank/DDBJ databases">
        <title>Emydomyces testavorans Genome Sequence.</title>
        <authorList>
            <person name="Hoyer L."/>
        </authorList>
    </citation>
    <scope>NUCLEOTIDE SEQUENCE</scope>
    <source>
        <strain evidence="2">16-2883</strain>
    </source>
</reference>
<proteinExistence type="predicted"/>
<dbReference type="EMBL" id="CP120629">
    <property type="protein sequence ID" value="WEW59494.1"/>
    <property type="molecule type" value="Genomic_DNA"/>
</dbReference>